<dbReference type="WBParaSite" id="ES5_v2.g16873.t1">
    <property type="protein sequence ID" value="ES5_v2.g16873.t1"/>
    <property type="gene ID" value="ES5_v2.g16873"/>
</dbReference>
<organism evidence="1 2">
    <name type="scientific">Panagrolaimus sp. ES5</name>
    <dbReference type="NCBI Taxonomy" id="591445"/>
    <lineage>
        <taxon>Eukaryota</taxon>
        <taxon>Metazoa</taxon>
        <taxon>Ecdysozoa</taxon>
        <taxon>Nematoda</taxon>
        <taxon>Chromadorea</taxon>
        <taxon>Rhabditida</taxon>
        <taxon>Tylenchina</taxon>
        <taxon>Panagrolaimomorpha</taxon>
        <taxon>Panagrolaimoidea</taxon>
        <taxon>Panagrolaimidae</taxon>
        <taxon>Panagrolaimus</taxon>
    </lineage>
</organism>
<evidence type="ECO:0000313" key="2">
    <source>
        <dbReference type="WBParaSite" id="ES5_v2.g16873.t1"/>
    </source>
</evidence>
<dbReference type="Proteomes" id="UP000887579">
    <property type="component" value="Unplaced"/>
</dbReference>
<sequence>MFAAAYLLGSTGIRFKDRHIQDLQWLPEKVVVKGRIEPTMLAARTELVYQMVPGRMKHLVIINSNFCDFECIQAAVKIGEKYADNVTVITSLLSRLTFALNHLAEFRNAPEDEIVLVVTITPLFSEFVIIRRDRNFKLNIAECRIHKPEECTKIFPEIYETFYPDATILIAQIECRDLADNLKNQFNPENCFVKTFKRWDFFLLWGGLFYAMNDEDFDPNYRIHNFASGIETNIGFYRSQQRHIILQDRTPVPCELSIEGTPHPIKLYYFYEYLQVYEKLVHQRKSASKTMMRTTGSSRQVIGYIDERGVPYAPLPKDTVETPKRESVGYAEPSTSTVVIPKKEDVNPTFKATPKKVSAQSFALVKPAEIEPTNIIKFFFENNVVAIEVYKNGDMERIENPEGNEWTPLYLSMANGAPVLGEKAKSDYQKSPKCVIYDVLKIIGKPLKEILTDPKWGFKLVEEEEILYFEIETPSGGARFTQELVLSAFLKSMKLRAESALNNVVLSEICLSTSFKLSRSQKAVFQKAAIKNNLKIVSFIVTG</sequence>
<reference evidence="2" key="1">
    <citation type="submission" date="2022-11" db="UniProtKB">
        <authorList>
            <consortium name="WormBaseParasite"/>
        </authorList>
    </citation>
    <scope>IDENTIFICATION</scope>
</reference>
<proteinExistence type="predicted"/>
<name>A0AC34FI00_9BILA</name>
<accession>A0AC34FI00</accession>
<evidence type="ECO:0000313" key="1">
    <source>
        <dbReference type="Proteomes" id="UP000887579"/>
    </source>
</evidence>
<protein>
    <submittedName>
        <fullName evidence="2">Uncharacterized protein</fullName>
    </submittedName>
</protein>